<dbReference type="InterPro" id="IPR010730">
    <property type="entry name" value="HET"/>
</dbReference>
<feature type="domain" description="Heterokaryon incompatibility" evidence="1">
    <location>
        <begin position="260"/>
        <end position="406"/>
    </location>
</feature>
<name>A0ABR1GKG3_9HYPO</name>
<dbReference type="Pfam" id="PF06985">
    <property type="entry name" value="HET"/>
    <property type="match status" value="1"/>
</dbReference>
<gene>
    <name evidence="2" type="ORF">QQX98_011887</name>
</gene>
<dbReference type="EMBL" id="JAZAVJ010000309">
    <property type="protein sequence ID" value="KAK7398743.1"/>
    <property type="molecule type" value="Genomic_DNA"/>
</dbReference>
<keyword evidence="3" id="KW-1185">Reference proteome</keyword>
<evidence type="ECO:0000313" key="3">
    <source>
        <dbReference type="Proteomes" id="UP001498476"/>
    </source>
</evidence>
<evidence type="ECO:0000259" key="1">
    <source>
        <dbReference type="Pfam" id="PF06985"/>
    </source>
</evidence>
<organism evidence="2 3">
    <name type="scientific">Neonectria punicea</name>
    <dbReference type="NCBI Taxonomy" id="979145"/>
    <lineage>
        <taxon>Eukaryota</taxon>
        <taxon>Fungi</taxon>
        <taxon>Dikarya</taxon>
        <taxon>Ascomycota</taxon>
        <taxon>Pezizomycotina</taxon>
        <taxon>Sordariomycetes</taxon>
        <taxon>Hypocreomycetidae</taxon>
        <taxon>Hypocreales</taxon>
        <taxon>Nectriaceae</taxon>
        <taxon>Neonectria</taxon>
    </lineage>
</organism>
<evidence type="ECO:0000313" key="2">
    <source>
        <dbReference type="EMBL" id="KAK7398743.1"/>
    </source>
</evidence>
<reference evidence="2 3" key="1">
    <citation type="journal article" date="2025" name="Microbiol. Resour. Announc.">
        <title>Draft genome sequences for Neonectria magnoliae and Neonectria punicea, canker pathogens of Liriodendron tulipifera and Acer saccharum in West Virginia.</title>
        <authorList>
            <person name="Petronek H.M."/>
            <person name="Kasson M.T."/>
            <person name="Metheny A.M."/>
            <person name="Stauder C.M."/>
            <person name="Lovett B."/>
            <person name="Lynch S.C."/>
            <person name="Garnas J.R."/>
            <person name="Kasson L.R."/>
            <person name="Stajich J.E."/>
        </authorList>
    </citation>
    <scope>NUCLEOTIDE SEQUENCE [LARGE SCALE GENOMIC DNA]</scope>
    <source>
        <strain evidence="2 3">NRRL 64653</strain>
    </source>
</reference>
<proteinExistence type="predicted"/>
<protein>
    <recommendedName>
        <fullName evidence="1">Heterokaryon incompatibility domain-containing protein</fullName>
    </recommendedName>
</protein>
<accession>A0ABR1GKG3</accession>
<dbReference type="PANTHER" id="PTHR33112">
    <property type="entry name" value="DOMAIN PROTEIN, PUTATIVE-RELATED"/>
    <property type="match status" value="1"/>
</dbReference>
<dbReference type="Proteomes" id="UP001498476">
    <property type="component" value="Unassembled WGS sequence"/>
</dbReference>
<dbReference type="PANTHER" id="PTHR33112:SF8">
    <property type="entry name" value="HETEROKARYON INCOMPATIBILITY DOMAIN-CONTAINING PROTEIN"/>
    <property type="match status" value="1"/>
</dbReference>
<sequence length="774" mass="87187">MDNGARHANARPSDLASTLNLDLVESWERKYSAAESNDLGPESELIRAVESDKLDYEKIENRVQQLVSATEVAQGFCGKCRHLLEHWPDLGTKDWAHAVARPFRTEEIEAATRAGCKFCAFLLSRLNITELLDTFRKIEARLETVGNGGTASLSIQNWAFIPAASQLLWLNFPGRVADRCNANGARAVKFESHVLSPTSKLWEEPLDPLDMARIWLRECGDSHEVCRSAKKLGQPTRLISISNDAVKLVLTENWEAFPPYATLSYCWGRKHFPMLTRDKLDLFLEAIPIKDLPQTFKDAIRVARTLGLAYIWIDSLCIIQQDDNDWRYESGQMRSVYGGTHVNLAASSATSVYEGLCLKPTQYSGGFCARVTTSEYCRGQTFHASEVYNESSSETYLATRAWTFQEKLLAPRTISFGAQGVFWECRSGIKSEFLPDGFPGLHGSLLVGPENRAWDWSDIVWNYSAADLTHGSDKLAAISGIAARQHAITGEQYLAGMWRRRFITQLPWSVRYEDPTPRKKRPEWRAPTWSWASVDGQVAYWAGWDHDGLVKEMEEYIRVLDVWTIPSGSDPFGPVSGGELSVACSVLVRGYLVESSDFETTAPLRSYGNERVLVETGVQPFGVVMDCLDDEYSQRNDPLYLLPLFGSPSSTEMRKAREERSAYLDEKTGKNAEAEGSEDEEYAWPAWAVGLSIDGIILRKSGKAKGHFRRVGSFRHWYPKPSPFDESAQDDQRKHYQEFMQVWERAGRETADAECAGMSAVSNNEEARYIITIE</sequence>
<comment type="caution">
    <text evidence="2">The sequence shown here is derived from an EMBL/GenBank/DDBJ whole genome shotgun (WGS) entry which is preliminary data.</text>
</comment>